<feature type="transmembrane region" description="Helical" evidence="6">
    <location>
        <begin position="169"/>
        <end position="188"/>
    </location>
</feature>
<dbReference type="STRING" id="1810504.PG2T_07325"/>
<keyword evidence="8" id="KW-1185">Reference proteome</keyword>
<dbReference type="InParanoid" id="A0A1B1YTG5"/>
<dbReference type="RefSeq" id="WP_068803824.1">
    <property type="nucleotide sequence ID" value="NZ_CP014671.1"/>
</dbReference>
<dbReference type="AlphaFoldDB" id="A0A1B1YTG5"/>
<sequence length="196" mass="21149">MSPWAGWLLPPLIGAVIGGVTNDVAIRMLFRPYRPWRIGRLRVPLTPGLIPRERAQIALAIADTFTAHVLDGEQVADLLLTEPVRARLRDKVAGMVDQLGGLLGANAAMLSMAKGMAGDLLLREIDTLARSDGPSGDHIRERIHERIDALDVARLEALVLGFSRKQFRAITWFGVLLGGLIGAAQVLLTQVLPAAG</sequence>
<dbReference type="PANTHER" id="PTHR35791">
    <property type="entry name" value="UPF0754 MEMBRANE PROTEIN YHEB"/>
    <property type="match status" value="1"/>
</dbReference>
<evidence type="ECO:0000256" key="6">
    <source>
        <dbReference type="SAM" id="Phobius"/>
    </source>
</evidence>
<name>A0A1B1YTG5_9GAMM</name>
<evidence type="ECO:0000313" key="7">
    <source>
        <dbReference type="EMBL" id="ANX04012.1"/>
    </source>
</evidence>
<keyword evidence="5 6" id="KW-0472">Membrane</keyword>
<dbReference type="Proteomes" id="UP000092952">
    <property type="component" value="Chromosome"/>
</dbReference>
<keyword evidence="3 6" id="KW-0812">Transmembrane</keyword>
<dbReference type="GO" id="GO:0012505">
    <property type="term" value="C:endomembrane system"/>
    <property type="evidence" value="ECO:0007669"/>
    <property type="project" value="UniProtKB-SubCell"/>
</dbReference>
<comment type="subcellular location">
    <subcellularLocation>
        <location evidence="1">Endomembrane system</location>
    </subcellularLocation>
</comment>
<organism evidence="7 8">
    <name type="scientific">Immundisolibacter cernigliae</name>
    <dbReference type="NCBI Taxonomy" id="1810504"/>
    <lineage>
        <taxon>Bacteria</taxon>
        <taxon>Pseudomonadati</taxon>
        <taxon>Pseudomonadota</taxon>
        <taxon>Gammaproteobacteria</taxon>
        <taxon>Immundisolibacterales</taxon>
        <taxon>Immundisolibacteraceae</taxon>
        <taxon>Immundisolibacter</taxon>
    </lineage>
</organism>
<proteinExistence type="inferred from homology"/>
<evidence type="ECO:0000256" key="5">
    <source>
        <dbReference type="ARBA" id="ARBA00023136"/>
    </source>
</evidence>
<dbReference type="InterPro" id="IPR007383">
    <property type="entry name" value="DUF445"/>
</dbReference>
<evidence type="ECO:0000256" key="4">
    <source>
        <dbReference type="ARBA" id="ARBA00022989"/>
    </source>
</evidence>
<dbReference type="OrthoDB" id="3631561at2"/>
<dbReference type="KEGG" id="gbi:PG2T_07325"/>
<evidence type="ECO:0008006" key="9">
    <source>
        <dbReference type="Google" id="ProtNLM"/>
    </source>
</evidence>
<comment type="similarity">
    <text evidence="2">Belongs to the UPF0754 family.</text>
</comment>
<keyword evidence="4 6" id="KW-1133">Transmembrane helix</keyword>
<evidence type="ECO:0000256" key="1">
    <source>
        <dbReference type="ARBA" id="ARBA00004308"/>
    </source>
</evidence>
<protein>
    <recommendedName>
        <fullName evidence="9">DUF445 domain-containing protein</fullName>
    </recommendedName>
</protein>
<evidence type="ECO:0000256" key="3">
    <source>
        <dbReference type="ARBA" id="ARBA00022692"/>
    </source>
</evidence>
<dbReference type="EMBL" id="CP014671">
    <property type="protein sequence ID" value="ANX04012.1"/>
    <property type="molecule type" value="Genomic_DNA"/>
</dbReference>
<gene>
    <name evidence="7" type="ORF">PG2T_07325</name>
</gene>
<evidence type="ECO:0000313" key="8">
    <source>
        <dbReference type="Proteomes" id="UP000092952"/>
    </source>
</evidence>
<evidence type="ECO:0000256" key="2">
    <source>
        <dbReference type="ARBA" id="ARBA00008053"/>
    </source>
</evidence>
<feature type="transmembrane region" description="Helical" evidence="6">
    <location>
        <begin position="12"/>
        <end position="30"/>
    </location>
</feature>
<dbReference type="Pfam" id="PF04286">
    <property type="entry name" value="DUF445"/>
    <property type="match status" value="1"/>
</dbReference>
<dbReference type="PANTHER" id="PTHR35791:SF1">
    <property type="entry name" value="UPF0754 MEMBRANE PROTEIN YHEB"/>
    <property type="match status" value="1"/>
</dbReference>
<reference evidence="8" key="1">
    <citation type="submission" date="2016-03" db="EMBL/GenBank/DDBJ databases">
        <title>Complete genome sequence of Solimmundus cernigliae, representing a novel lineage of polycyclic aromatic hydrocarbon degraders within the Gammaproteobacteria.</title>
        <authorList>
            <person name="Singleton D.R."/>
            <person name="Dickey A.N."/>
            <person name="Scholl E.H."/>
            <person name="Wright F.A."/>
            <person name="Aitken M.D."/>
        </authorList>
    </citation>
    <scope>NUCLEOTIDE SEQUENCE [LARGE SCALE GENOMIC DNA]</scope>
    <source>
        <strain evidence="8">TR3.2</strain>
    </source>
</reference>
<accession>A0A1B1YTG5</accession>